<keyword evidence="2" id="KW-1185">Reference proteome</keyword>
<organism evidence="1 2">
    <name type="scientific">Oryza meyeriana var. granulata</name>
    <dbReference type="NCBI Taxonomy" id="110450"/>
    <lineage>
        <taxon>Eukaryota</taxon>
        <taxon>Viridiplantae</taxon>
        <taxon>Streptophyta</taxon>
        <taxon>Embryophyta</taxon>
        <taxon>Tracheophyta</taxon>
        <taxon>Spermatophyta</taxon>
        <taxon>Magnoliopsida</taxon>
        <taxon>Liliopsida</taxon>
        <taxon>Poales</taxon>
        <taxon>Poaceae</taxon>
        <taxon>BOP clade</taxon>
        <taxon>Oryzoideae</taxon>
        <taxon>Oryzeae</taxon>
        <taxon>Oryzinae</taxon>
        <taxon>Oryza</taxon>
        <taxon>Oryza meyeriana</taxon>
    </lineage>
</organism>
<protein>
    <submittedName>
        <fullName evidence="1">Uncharacterized protein</fullName>
    </submittedName>
</protein>
<dbReference type="AlphaFoldDB" id="A0A6G1F8X2"/>
<comment type="caution">
    <text evidence="1">The sequence shown here is derived from an EMBL/GenBank/DDBJ whole genome shotgun (WGS) entry which is preliminary data.</text>
</comment>
<sequence>MLLSDSFHACFTSLLARFRRTAEIFWADRDEDLILDSDLREIDLYSFQTPNSPVASGNSGGRKTSKRIILFCQGTTRNSAEISLAGMGYAPLNMLGIIRPIKGTHFHLSEEAIHMHSIIQNTAIHLPPPATHNSHTHSSTDPFITHPSSAIYNYNTHRPVSSELLHRRSFKMINHFKIVSALARGRSPSRRRSPLAGDATRLVLSRRREAARSHPPAGYALFLTLCLIVATDALALTTH</sequence>
<dbReference type="OrthoDB" id="354304at2759"/>
<gene>
    <name evidence="1" type="ORF">E2562_017088</name>
</gene>
<dbReference type="SUPFAM" id="SSF53254">
    <property type="entry name" value="Phosphoglycerate mutase-like"/>
    <property type="match status" value="1"/>
</dbReference>
<evidence type="ECO:0000313" key="2">
    <source>
        <dbReference type="Proteomes" id="UP000479710"/>
    </source>
</evidence>
<proteinExistence type="predicted"/>
<evidence type="ECO:0000313" key="1">
    <source>
        <dbReference type="EMBL" id="KAF0933303.1"/>
    </source>
</evidence>
<accession>A0A6G1F8X2</accession>
<dbReference type="EMBL" id="SPHZ02000001">
    <property type="protein sequence ID" value="KAF0933303.1"/>
    <property type="molecule type" value="Genomic_DNA"/>
</dbReference>
<name>A0A6G1F8X2_9ORYZ</name>
<reference evidence="1 2" key="1">
    <citation type="submission" date="2019-11" db="EMBL/GenBank/DDBJ databases">
        <title>Whole genome sequence of Oryza granulata.</title>
        <authorList>
            <person name="Li W."/>
        </authorList>
    </citation>
    <scope>NUCLEOTIDE SEQUENCE [LARGE SCALE GENOMIC DNA]</scope>
    <source>
        <strain evidence="2">cv. Menghai</strain>
        <tissue evidence="1">Leaf</tissue>
    </source>
</reference>
<dbReference type="InterPro" id="IPR029033">
    <property type="entry name" value="His_PPase_superfam"/>
</dbReference>
<dbReference type="Proteomes" id="UP000479710">
    <property type="component" value="Unassembled WGS sequence"/>
</dbReference>